<evidence type="ECO:0008006" key="4">
    <source>
        <dbReference type="Google" id="ProtNLM"/>
    </source>
</evidence>
<protein>
    <recommendedName>
        <fullName evidence="4">HNH endonuclease</fullName>
    </recommendedName>
</protein>
<proteinExistence type="predicted"/>
<feature type="compositionally biased region" description="Basic residues" evidence="1">
    <location>
        <begin position="297"/>
        <end position="318"/>
    </location>
</feature>
<feature type="region of interest" description="Disordered" evidence="1">
    <location>
        <begin position="292"/>
        <end position="318"/>
    </location>
</feature>
<evidence type="ECO:0000256" key="1">
    <source>
        <dbReference type="SAM" id="MobiDB-lite"/>
    </source>
</evidence>
<sequence length="318" mass="35485">MAKRSLFEILGGVTRFGRLTVLAEAELYETSTRSYRMALCRCDCGAMRSVSPWKLTKSVTVSCGCYAAERASRENRTHGMTGSRTYRSWQAMRNRCFKATDISYPSYGGRGITVCAEWRHSFDAFYRDMGHRPPGMTLDRIDGRGNYEPGNCRWATPFEQADNTIAAHKIEVAGELINVSEAARRSGLSRSALLGRIDRGLAPETAMTMPIDRTQGSRNKSNNRYVTYQGRSMLMIELCEETGLTSSHINYHMKQGRTADEAVGIILAGQAADKDKCPLGHPLSGDNLYVSPSRPGRQCRKCRNMARARSRAKRRAQG</sequence>
<dbReference type="RefSeq" id="WP_127742582.1">
    <property type="nucleotide sequence ID" value="NZ_SACN01000001.1"/>
</dbReference>
<reference evidence="2 3" key="1">
    <citation type="submission" date="2019-01" db="EMBL/GenBank/DDBJ databases">
        <authorList>
            <person name="Chen W.-M."/>
        </authorList>
    </citation>
    <scope>NUCLEOTIDE SEQUENCE [LARGE SCALE GENOMIC DNA]</scope>
    <source>
        <strain evidence="2 3">CCP-7</strain>
    </source>
</reference>
<name>A0A437M880_9SPHN</name>
<dbReference type="AlphaFoldDB" id="A0A437M880"/>
<comment type="caution">
    <text evidence="2">The sequence shown here is derived from an EMBL/GenBank/DDBJ whole genome shotgun (WGS) entry which is preliminary data.</text>
</comment>
<accession>A0A437M880</accession>
<dbReference type="Proteomes" id="UP000282971">
    <property type="component" value="Unassembled WGS sequence"/>
</dbReference>
<dbReference type="OrthoDB" id="7181366at2"/>
<keyword evidence="3" id="KW-1185">Reference proteome</keyword>
<organism evidence="2 3">
    <name type="scientific">Sphingomonas crocodyli</name>
    <dbReference type="NCBI Taxonomy" id="1979270"/>
    <lineage>
        <taxon>Bacteria</taxon>
        <taxon>Pseudomonadati</taxon>
        <taxon>Pseudomonadota</taxon>
        <taxon>Alphaproteobacteria</taxon>
        <taxon>Sphingomonadales</taxon>
        <taxon>Sphingomonadaceae</taxon>
        <taxon>Sphingomonas</taxon>
    </lineage>
</organism>
<evidence type="ECO:0000313" key="2">
    <source>
        <dbReference type="EMBL" id="RVT93704.1"/>
    </source>
</evidence>
<gene>
    <name evidence="2" type="ORF">EOD43_07515</name>
</gene>
<evidence type="ECO:0000313" key="3">
    <source>
        <dbReference type="Proteomes" id="UP000282971"/>
    </source>
</evidence>
<dbReference type="EMBL" id="SACN01000001">
    <property type="protein sequence ID" value="RVT93704.1"/>
    <property type="molecule type" value="Genomic_DNA"/>
</dbReference>